<dbReference type="GeneID" id="54402827"/>
<accession>A0A6A6AKM5</accession>
<keyword evidence="1" id="KW-0812">Transmembrane</keyword>
<feature type="transmembrane region" description="Helical" evidence="1">
    <location>
        <begin position="189"/>
        <end position="207"/>
    </location>
</feature>
<dbReference type="RefSeq" id="XP_033526503.1">
    <property type="nucleotide sequence ID" value="XM_033662395.1"/>
</dbReference>
<dbReference type="Proteomes" id="UP000799771">
    <property type="component" value="Unassembled WGS sequence"/>
</dbReference>
<reference evidence="2" key="1">
    <citation type="journal article" date="2020" name="Stud. Mycol.">
        <title>101 Dothideomycetes genomes: a test case for predicting lifestyles and emergence of pathogens.</title>
        <authorList>
            <person name="Haridas S."/>
            <person name="Albert R."/>
            <person name="Binder M."/>
            <person name="Bloem J."/>
            <person name="Labutti K."/>
            <person name="Salamov A."/>
            <person name="Andreopoulos B."/>
            <person name="Baker S."/>
            <person name="Barry K."/>
            <person name="Bills G."/>
            <person name="Bluhm B."/>
            <person name="Cannon C."/>
            <person name="Castanera R."/>
            <person name="Culley D."/>
            <person name="Daum C."/>
            <person name="Ezra D."/>
            <person name="Gonzalez J."/>
            <person name="Henrissat B."/>
            <person name="Kuo A."/>
            <person name="Liang C."/>
            <person name="Lipzen A."/>
            <person name="Lutzoni F."/>
            <person name="Magnuson J."/>
            <person name="Mondo S."/>
            <person name="Nolan M."/>
            <person name="Ohm R."/>
            <person name="Pangilinan J."/>
            <person name="Park H.-J."/>
            <person name="Ramirez L."/>
            <person name="Alfaro M."/>
            <person name="Sun H."/>
            <person name="Tritt A."/>
            <person name="Yoshinaga Y."/>
            <person name="Zwiers L.-H."/>
            <person name="Turgeon B."/>
            <person name="Goodwin S."/>
            <person name="Spatafora J."/>
            <person name="Crous P."/>
            <person name="Grigoriev I."/>
        </authorList>
    </citation>
    <scope>NUCLEOTIDE SEQUENCE</scope>
    <source>
        <strain evidence="2">CBS 119687</strain>
    </source>
</reference>
<keyword evidence="1" id="KW-0472">Membrane</keyword>
<evidence type="ECO:0000256" key="1">
    <source>
        <dbReference type="SAM" id="Phobius"/>
    </source>
</evidence>
<protein>
    <submittedName>
        <fullName evidence="2">Uncharacterized protein</fullName>
    </submittedName>
</protein>
<keyword evidence="3" id="KW-1185">Reference proteome</keyword>
<feature type="non-terminal residue" evidence="2">
    <location>
        <position position="1"/>
    </location>
</feature>
<organism evidence="2 3">
    <name type="scientific">Dothidotthia symphoricarpi CBS 119687</name>
    <dbReference type="NCBI Taxonomy" id="1392245"/>
    <lineage>
        <taxon>Eukaryota</taxon>
        <taxon>Fungi</taxon>
        <taxon>Dikarya</taxon>
        <taxon>Ascomycota</taxon>
        <taxon>Pezizomycotina</taxon>
        <taxon>Dothideomycetes</taxon>
        <taxon>Pleosporomycetidae</taxon>
        <taxon>Pleosporales</taxon>
        <taxon>Dothidotthiaceae</taxon>
        <taxon>Dothidotthia</taxon>
    </lineage>
</organism>
<dbReference type="AlphaFoldDB" id="A0A6A6AKM5"/>
<keyword evidence="1" id="KW-1133">Transmembrane helix</keyword>
<proteinExistence type="predicted"/>
<dbReference type="EMBL" id="ML977501">
    <property type="protein sequence ID" value="KAF2132116.1"/>
    <property type="molecule type" value="Genomic_DNA"/>
</dbReference>
<evidence type="ECO:0000313" key="2">
    <source>
        <dbReference type="EMBL" id="KAF2132116.1"/>
    </source>
</evidence>
<gene>
    <name evidence="2" type="ORF">P153DRAFT_184366</name>
</gene>
<evidence type="ECO:0000313" key="3">
    <source>
        <dbReference type="Proteomes" id="UP000799771"/>
    </source>
</evidence>
<name>A0A6A6AKM5_9PLEO</name>
<sequence>PPPQCALTQPDKLPIDSSWDRQAKCWEKIKSCITSGLRWAGSTARWLGDAASWNPNWEEALKKFNQLHVLRIAEGCALGVSVGPTYLLDLEHLLAWPDKTGFERRGRKIYTLKCEAVTDSDLTTRLWVRSVRTHWGCPISDGSIKSTITGPRSPSCQYHSEDEYTATTTVLPSFQGFMQFSCSWQAPQVATLLWCFPIGSLVLMVYLRV</sequence>
<dbReference type="OrthoDB" id="3860121at2759"/>